<dbReference type="InterPro" id="IPR029058">
    <property type="entry name" value="AB_hydrolase_fold"/>
</dbReference>
<evidence type="ECO:0000313" key="3">
    <source>
        <dbReference type="Proteomes" id="UP000819052"/>
    </source>
</evidence>
<dbReference type="PIRSF" id="PIRSF029171">
    <property type="entry name" value="Esterase_LipA"/>
    <property type="match status" value="1"/>
</dbReference>
<dbReference type="InterPro" id="IPR001375">
    <property type="entry name" value="Peptidase_S9_cat"/>
</dbReference>
<dbReference type="SUPFAM" id="SSF53474">
    <property type="entry name" value="alpha/beta-Hydrolases"/>
    <property type="match status" value="1"/>
</dbReference>
<dbReference type="Gene3D" id="3.40.50.1820">
    <property type="entry name" value="alpha/beta hydrolase"/>
    <property type="match status" value="2"/>
</dbReference>
<accession>A0ABX0LXC2</accession>
<proteinExistence type="predicted"/>
<sequence>MPVSANGANVTTLDPAVFGKLLDSLQAGTTAVTGELKCSVTTYKVRYNTVGGANEAADASAAIMVPSGSAPECSGPRPVVLYAHGTSPERNYDMSTLANTESRLIAAMFAARGYIVVAPNYVGYADSALAYHPYLDAAQQSNDMIDGLRAARSVFGAIKTADSGKLFLTGYSQGGYVALATQRAMQGLAGEFKVRAVAGMSGPYALAQFGDDMFNGKPGQGATGFLPALVNAGQRAGAGVYAASSDLYEAPFAAAVDKFASGAITVEALLKTPGWPDNALFAKESQPQADGYGDYFGAGNLFKTSYRNDYLADLKAHPCNVTAGAPLACAPGHPLRKLFVKNDLRTFVPSAPLLLCGGHEDRTVAYSNTRAAVDYFRAGAGSALVTEVDVDDTPGSTDPYRSVKTNFAAAKLAVKLNAIKSGESGDRAVAGNYHAGLVPPFCLSAARGFFNAALAP</sequence>
<dbReference type="Proteomes" id="UP000819052">
    <property type="component" value="Unassembled WGS sequence"/>
</dbReference>
<organism evidence="2 3">
    <name type="scientific">Massilia aquatica</name>
    <dbReference type="NCBI Taxonomy" id="2609000"/>
    <lineage>
        <taxon>Bacteria</taxon>
        <taxon>Pseudomonadati</taxon>
        <taxon>Pseudomonadota</taxon>
        <taxon>Betaproteobacteria</taxon>
        <taxon>Burkholderiales</taxon>
        <taxon>Oxalobacteraceae</taxon>
        <taxon>Telluria group</taxon>
        <taxon>Massilia</taxon>
    </lineage>
</organism>
<dbReference type="Pfam" id="PF00326">
    <property type="entry name" value="Peptidase_S9"/>
    <property type="match status" value="1"/>
</dbReference>
<dbReference type="PANTHER" id="PTHR34853">
    <property type="match status" value="1"/>
</dbReference>
<name>A0ABX0LXC2_9BURK</name>
<dbReference type="InterPro" id="IPR005152">
    <property type="entry name" value="Lipase_secreted"/>
</dbReference>
<comment type="caution">
    <text evidence="2">The sequence shown here is derived from an EMBL/GenBank/DDBJ whole genome shotgun (WGS) entry which is preliminary data.</text>
</comment>
<reference evidence="2 3" key="1">
    <citation type="submission" date="2019-09" db="EMBL/GenBank/DDBJ databases">
        <title>Taxonomy of Antarctic Massilia spp.: description of Massilia rubra sp. nov., Massilia aquatica sp. nov., Massilia mucilaginosa sp. nov., Massilia frigida sp. nov. isolated from streams, lakes and regoliths.</title>
        <authorList>
            <person name="Holochova P."/>
            <person name="Sedlacek I."/>
            <person name="Kralova S."/>
            <person name="Maslanova I."/>
            <person name="Busse H.-J."/>
            <person name="Stankova E."/>
            <person name="Vrbovska V."/>
            <person name="Kovarovic V."/>
            <person name="Bartak M."/>
            <person name="Svec P."/>
            <person name="Pantucek R."/>
        </authorList>
    </citation>
    <scope>NUCLEOTIDE SEQUENCE [LARGE SCALE GENOMIC DNA]</scope>
    <source>
        <strain evidence="2 3">CCM 8693</strain>
    </source>
</reference>
<evidence type="ECO:0000259" key="1">
    <source>
        <dbReference type="Pfam" id="PF00326"/>
    </source>
</evidence>
<dbReference type="EMBL" id="VVIW01000001">
    <property type="protein sequence ID" value="NHZ38604.1"/>
    <property type="molecule type" value="Genomic_DNA"/>
</dbReference>
<gene>
    <name evidence="2" type="ORF">F1609_00260</name>
</gene>
<protein>
    <submittedName>
        <fullName evidence="2">Prolyl oligopeptidase family serine peptidase</fullName>
    </submittedName>
</protein>
<dbReference type="PANTHER" id="PTHR34853:SF1">
    <property type="entry name" value="LIPASE 5"/>
    <property type="match status" value="1"/>
</dbReference>
<evidence type="ECO:0000313" key="2">
    <source>
        <dbReference type="EMBL" id="NHZ38604.1"/>
    </source>
</evidence>
<keyword evidence="3" id="KW-1185">Reference proteome</keyword>
<feature type="domain" description="Peptidase S9 prolyl oligopeptidase catalytic" evidence="1">
    <location>
        <begin position="105"/>
        <end position="183"/>
    </location>
</feature>